<dbReference type="EMBL" id="JAVRBK010000008">
    <property type="protein sequence ID" value="KAK5640301.1"/>
    <property type="molecule type" value="Genomic_DNA"/>
</dbReference>
<proteinExistence type="predicted"/>
<dbReference type="Proteomes" id="UP001329430">
    <property type="component" value="Chromosome 8"/>
</dbReference>
<evidence type="ECO:0000313" key="1">
    <source>
        <dbReference type="EMBL" id="KAK5640301.1"/>
    </source>
</evidence>
<keyword evidence="2" id="KW-1185">Reference proteome</keyword>
<gene>
    <name evidence="1" type="ORF">RI129_011112</name>
</gene>
<evidence type="ECO:0000313" key="2">
    <source>
        <dbReference type="Proteomes" id="UP001329430"/>
    </source>
</evidence>
<sequence>MSQNRGDTEYSLQYFKFTPEHFFREFSELLVEEMSTMVQHCITEFASPTCPLDNREDLRRQVLDMHKRWCDSATDLLNKIEPLVKTYFTIPPNVLLNNDKMCKQIYTEEEVKVLETEVVKLEKLYGDECRELTFLESLLKSKVESIEPLFKLVDDASAAISPISDTINDIKNLDHLLNAYLKVRNKVLENEDDGDVSIMKHKHLFHSTSE</sequence>
<reference evidence="1 2" key="1">
    <citation type="journal article" date="2024" name="Insects">
        <title>An Improved Chromosome-Level Genome Assembly of the Firefly Pyrocoelia pectoralis.</title>
        <authorList>
            <person name="Fu X."/>
            <person name="Meyer-Rochow V.B."/>
            <person name="Ballantyne L."/>
            <person name="Zhu X."/>
        </authorList>
    </citation>
    <scope>NUCLEOTIDE SEQUENCE [LARGE SCALE GENOMIC DNA]</scope>
    <source>
        <strain evidence="1">XCY_ONT2</strain>
    </source>
</reference>
<protein>
    <recommendedName>
        <fullName evidence="3">Protein MIS12 homolog</fullName>
    </recommendedName>
</protein>
<organism evidence="1 2">
    <name type="scientific">Pyrocoelia pectoralis</name>
    <dbReference type="NCBI Taxonomy" id="417401"/>
    <lineage>
        <taxon>Eukaryota</taxon>
        <taxon>Metazoa</taxon>
        <taxon>Ecdysozoa</taxon>
        <taxon>Arthropoda</taxon>
        <taxon>Hexapoda</taxon>
        <taxon>Insecta</taxon>
        <taxon>Pterygota</taxon>
        <taxon>Neoptera</taxon>
        <taxon>Endopterygota</taxon>
        <taxon>Coleoptera</taxon>
        <taxon>Polyphaga</taxon>
        <taxon>Elateriformia</taxon>
        <taxon>Elateroidea</taxon>
        <taxon>Lampyridae</taxon>
        <taxon>Lampyrinae</taxon>
        <taxon>Pyrocoelia</taxon>
    </lineage>
</organism>
<comment type="caution">
    <text evidence="1">The sequence shown here is derived from an EMBL/GenBank/DDBJ whole genome shotgun (WGS) entry which is preliminary data.</text>
</comment>
<name>A0AAN7V7G1_9COLE</name>
<accession>A0AAN7V7G1</accession>
<evidence type="ECO:0008006" key="3">
    <source>
        <dbReference type="Google" id="ProtNLM"/>
    </source>
</evidence>
<dbReference type="AlphaFoldDB" id="A0AAN7V7G1"/>